<reference evidence="3" key="1">
    <citation type="journal article" date="2010" name="Science">
        <title>Signatures of adaptation to obligate biotrophy in the Hyaloperonospora arabidopsidis genome.</title>
        <authorList>
            <person name="Baxter L."/>
            <person name="Tripathy S."/>
            <person name="Ishaque N."/>
            <person name="Boot N."/>
            <person name="Cabral A."/>
            <person name="Kemen E."/>
            <person name="Thines M."/>
            <person name="Ah-Fong A."/>
            <person name="Anderson R."/>
            <person name="Badejoko W."/>
            <person name="Bittner-Eddy P."/>
            <person name="Boore J.L."/>
            <person name="Chibucos M.C."/>
            <person name="Coates M."/>
            <person name="Dehal P."/>
            <person name="Delehaunty K."/>
            <person name="Dong S."/>
            <person name="Downton P."/>
            <person name="Dumas B."/>
            <person name="Fabro G."/>
            <person name="Fronick C."/>
            <person name="Fuerstenberg S.I."/>
            <person name="Fulton L."/>
            <person name="Gaulin E."/>
            <person name="Govers F."/>
            <person name="Hughes L."/>
            <person name="Humphray S."/>
            <person name="Jiang R.H."/>
            <person name="Judelson H."/>
            <person name="Kamoun S."/>
            <person name="Kyung K."/>
            <person name="Meijer H."/>
            <person name="Minx P."/>
            <person name="Morris P."/>
            <person name="Nelson J."/>
            <person name="Phuntumart V."/>
            <person name="Qutob D."/>
            <person name="Rehmany A."/>
            <person name="Rougon-Cardoso A."/>
            <person name="Ryden P."/>
            <person name="Torto-Alalibo T."/>
            <person name="Studholme D."/>
            <person name="Wang Y."/>
            <person name="Win J."/>
            <person name="Wood J."/>
            <person name="Clifton S.W."/>
            <person name="Rogers J."/>
            <person name="Van den Ackerveken G."/>
            <person name="Jones J.D."/>
            <person name="McDowell J.M."/>
            <person name="Beynon J."/>
            <person name="Tyler B.M."/>
        </authorList>
    </citation>
    <scope>NUCLEOTIDE SEQUENCE [LARGE SCALE GENOMIC DNA]</scope>
    <source>
        <strain evidence="3">Emoy2</strain>
    </source>
</reference>
<dbReference type="Proteomes" id="UP000011713">
    <property type="component" value="Unassembled WGS sequence"/>
</dbReference>
<reference evidence="2" key="2">
    <citation type="submission" date="2015-06" db="UniProtKB">
        <authorList>
            <consortium name="EnsemblProtists"/>
        </authorList>
    </citation>
    <scope>IDENTIFICATION</scope>
    <source>
        <strain evidence="2">Emoy2</strain>
    </source>
</reference>
<evidence type="ECO:0000256" key="1">
    <source>
        <dbReference type="SAM" id="MobiDB-lite"/>
    </source>
</evidence>
<dbReference type="HOGENOM" id="CLU_058145_0_0_1"/>
<proteinExistence type="predicted"/>
<dbReference type="InterPro" id="IPR025204">
    <property type="entry name" value="CENP-L"/>
</dbReference>
<protein>
    <submittedName>
        <fullName evidence="2">Uncharacterized protein</fullName>
    </submittedName>
</protein>
<dbReference type="AlphaFoldDB" id="M4BFS2"/>
<organism evidence="2 3">
    <name type="scientific">Hyaloperonospora arabidopsidis (strain Emoy2)</name>
    <name type="common">Downy mildew agent</name>
    <name type="synonym">Peronospora arabidopsidis</name>
    <dbReference type="NCBI Taxonomy" id="559515"/>
    <lineage>
        <taxon>Eukaryota</taxon>
        <taxon>Sar</taxon>
        <taxon>Stramenopiles</taxon>
        <taxon>Oomycota</taxon>
        <taxon>Peronosporomycetes</taxon>
        <taxon>Peronosporales</taxon>
        <taxon>Peronosporaceae</taxon>
        <taxon>Hyaloperonospora</taxon>
    </lineage>
</organism>
<accession>M4BFS2</accession>
<evidence type="ECO:0000313" key="3">
    <source>
        <dbReference type="Proteomes" id="UP000011713"/>
    </source>
</evidence>
<dbReference type="eggNOG" id="ENOG502S9AJ">
    <property type="taxonomic scope" value="Eukaryota"/>
</dbReference>
<feature type="region of interest" description="Disordered" evidence="1">
    <location>
        <begin position="1"/>
        <end position="56"/>
    </location>
</feature>
<evidence type="ECO:0000313" key="2">
    <source>
        <dbReference type="EnsemblProtists" id="HpaP805142"/>
    </source>
</evidence>
<dbReference type="Pfam" id="PF13092">
    <property type="entry name" value="CENP-L"/>
    <property type="match status" value="1"/>
</dbReference>
<dbReference type="VEuPathDB" id="FungiDB:HpaG805142"/>
<dbReference type="InParanoid" id="M4BFS2"/>
<keyword evidence="3" id="KW-1185">Reference proteome</keyword>
<dbReference type="STRING" id="559515.M4BFS2"/>
<feature type="region of interest" description="Disordered" evidence="1">
    <location>
        <begin position="307"/>
        <end position="334"/>
    </location>
</feature>
<feature type="compositionally biased region" description="Basic and acidic residues" evidence="1">
    <location>
        <begin position="26"/>
        <end position="48"/>
    </location>
</feature>
<dbReference type="EnsemblProtists" id="HpaT805142">
    <property type="protein sequence ID" value="HpaP805142"/>
    <property type="gene ID" value="HpaG805142"/>
</dbReference>
<sequence length="334" mass="38444">MTSKQQHVKLQQGYRSPLQLSQYPRKAGDNGDNKRRGGDGKTNEDETSRQAAAPCEQERVSMEQVLLGCRWDFHCASPLFHFHREELSEYAHDLVKTLRQAALRACGQQFGYSVSIRSADAFVVFQIQEERDRQYVAKTTKMGVSAVSEKEALERSGGFVLYFPTKDEEQTPRKGCERKQVLLLRGNEELLRWTCSWLQRRFQCIVHSQVVRIQQLNLKRLARNWTVASLLAERARLSKARHDAGGQKEEKEEDEEFVRSHFMTAQEPLRAPLLLQYRATNEEDAVRTYTLTVPWVTLRRLFQQTKDGLGSSSYPSTHVPVQNTDATLRPETTL</sequence>
<dbReference type="OMA" id="ACGQQFG"/>
<dbReference type="EMBL" id="JH598211">
    <property type="status" value="NOT_ANNOTATED_CDS"/>
    <property type="molecule type" value="Genomic_DNA"/>
</dbReference>
<name>M4BFS2_HYAAE</name>